<dbReference type="OrthoDB" id="9992114at2"/>
<reference evidence="2 3" key="1">
    <citation type="submission" date="2019-03" db="EMBL/GenBank/DDBJ databases">
        <title>Genomic analyses of the natural microbiome of Caenorhabditis elegans.</title>
        <authorList>
            <person name="Samuel B."/>
        </authorList>
    </citation>
    <scope>NUCLEOTIDE SEQUENCE [LARGE SCALE GENOMIC DNA]</scope>
    <source>
        <strain evidence="2 3">JUb89</strain>
    </source>
</reference>
<accession>A0A4R1XX19</accession>
<proteinExistence type="predicted"/>
<evidence type="ECO:0000313" key="3">
    <source>
        <dbReference type="Proteomes" id="UP000294963"/>
    </source>
</evidence>
<evidence type="ECO:0000313" key="2">
    <source>
        <dbReference type="EMBL" id="TCM67832.1"/>
    </source>
</evidence>
<evidence type="ECO:0008006" key="4">
    <source>
        <dbReference type="Google" id="ProtNLM"/>
    </source>
</evidence>
<protein>
    <recommendedName>
        <fullName evidence="4">Lipoprotein</fullName>
    </recommendedName>
</protein>
<sequence length="216" mass="24285">MKKIILPLCLLALGRCAFAEDCSKALSGQYQISKHANYFLEQIALEALESNSETELLSIKKQGDQSVLILGNGDGSAHQRDAAELKPIEIKTGSNFKLDKDGSVDQDFKITLAESLIAKPVLQCQTQLNDHVVLYKADLSKLTKKDLQAYSQFVERFYDVSADFPDEEVELTPQIKAKVRRPFSLDGFKKNQYFMEYTDELVGVTSLLFIIPLEKK</sequence>
<keyword evidence="1" id="KW-0732">Signal</keyword>
<name>A0A4R1XX19_ACICA</name>
<feature type="signal peptide" evidence="1">
    <location>
        <begin position="1"/>
        <end position="19"/>
    </location>
</feature>
<feature type="chain" id="PRO_5020491481" description="Lipoprotein" evidence="1">
    <location>
        <begin position="20"/>
        <end position="216"/>
    </location>
</feature>
<gene>
    <name evidence="2" type="ORF">EC844_107127</name>
</gene>
<dbReference type="AlphaFoldDB" id="A0A4R1XX19"/>
<evidence type="ECO:0000256" key="1">
    <source>
        <dbReference type="SAM" id="SignalP"/>
    </source>
</evidence>
<dbReference type="EMBL" id="SLVJ01000007">
    <property type="protein sequence ID" value="TCM67832.1"/>
    <property type="molecule type" value="Genomic_DNA"/>
</dbReference>
<organism evidence="2 3">
    <name type="scientific">Acinetobacter calcoaceticus</name>
    <dbReference type="NCBI Taxonomy" id="471"/>
    <lineage>
        <taxon>Bacteria</taxon>
        <taxon>Pseudomonadati</taxon>
        <taxon>Pseudomonadota</taxon>
        <taxon>Gammaproteobacteria</taxon>
        <taxon>Moraxellales</taxon>
        <taxon>Moraxellaceae</taxon>
        <taxon>Acinetobacter</taxon>
        <taxon>Acinetobacter calcoaceticus/baumannii complex</taxon>
    </lineage>
</organism>
<keyword evidence="3" id="KW-1185">Reference proteome</keyword>
<comment type="caution">
    <text evidence="2">The sequence shown here is derived from an EMBL/GenBank/DDBJ whole genome shotgun (WGS) entry which is preliminary data.</text>
</comment>
<dbReference type="Proteomes" id="UP000294963">
    <property type="component" value="Unassembled WGS sequence"/>
</dbReference>